<evidence type="ECO:0000259" key="7">
    <source>
        <dbReference type="Pfam" id="PF00462"/>
    </source>
</evidence>
<evidence type="ECO:0000256" key="1">
    <source>
        <dbReference type="ARBA" id="ARBA00008983"/>
    </source>
</evidence>
<name>A0A176VIQ7_MARPO</name>
<reference evidence="8" key="2">
    <citation type="journal article" date="2019" name="Curr. Biol.">
        <title>Chromatin organization in early land plants reveals an ancestral association between H3K27me3, transposons, and constitutive heterochromatin.</title>
        <authorList>
            <person name="Montgomery S.A."/>
            <person name="Tanizawa Y."/>
            <person name="Galik B."/>
            <person name="Wang N."/>
            <person name="Ito T."/>
            <person name="Mochizuki T."/>
            <person name="Akimcheva S."/>
            <person name="Bowman J."/>
            <person name="Cognat V."/>
            <person name="Drouard L."/>
            <person name="Ekker H."/>
            <person name="Houng S."/>
            <person name="Kohchi T."/>
            <person name="Lin S."/>
            <person name="Liu L.D."/>
            <person name="Nakamura Y."/>
            <person name="Valeeva L.R."/>
            <person name="Shakirov E.V."/>
            <person name="Shippen D.E."/>
            <person name="Wei W."/>
            <person name="Yagura M."/>
            <person name="Yamaoka S."/>
            <person name="Yamato K.T."/>
            <person name="Liu C."/>
            <person name="Berger F."/>
        </authorList>
    </citation>
    <scope>NUCLEOTIDE SEQUENCE [LARGE SCALE GENOMIC DNA]</scope>
    <source>
        <strain evidence="8">Tak-1</strain>
    </source>
</reference>
<dbReference type="PANTHER" id="PTHR10293:SF72">
    <property type="entry name" value="MONOTHIOL GLUTAREDOXIN-S14, CHLOROPLASTIC"/>
    <property type="match status" value="1"/>
</dbReference>
<organism evidence="9 10">
    <name type="scientific">Marchantia polymorpha subsp. ruderalis</name>
    <dbReference type="NCBI Taxonomy" id="1480154"/>
    <lineage>
        <taxon>Eukaryota</taxon>
        <taxon>Viridiplantae</taxon>
        <taxon>Streptophyta</taxon>
        <taxon>Embryophyta</taxon>
        <taxon>Marchantiophyta</taxon>
        <taxon>Marchantiopsida</taxon>
        <taxon>Marchantiidae</taxon>
        <taxon>Marchantiales</taxon>
        <taxon>Marchantiaceae</taxon>
        <taxon>Marchantia</taxon>
    </lineage>
</organism>
<dbReference type="AlphaFoldDB" id="A0A176VIQ7"/>
<dbReference type="EMBL" id="AP019868">
    <property type="protein sequence ID" value="BBN04867.1"/>
    <property type="molecule type" value="Genomic_DNA"/>
</dbReference>
<dbReference type="PANTHER" id="PTHR10293">
    <property type="entry name" value="GLUTAREDOXIN FAMILY MEMBER"/>
    <property type="match status" value="1"/>
</dbReference>
<dbReference type="PROSITE" id="PS51354">
    <property type="entry name" value="GLUTAREDOXIN_2"/>
    <property type="match status" value="1"/>
</dbReference>
<dbReference type="CDD" id="cd03028">
    <property type="entry name" value="GRX_PICOT_like"/>
    <property type="match status" value="1"/>
</dbReference>
<feature type="domain" description="Glutaredoxin" evidence="7">
    <location>
        <begin position="106"/>
        <end position="169"/>
    </location>
</feature>
<keyword evidence="2" id="KW-0001">2Fe-2S</keyword>
<evidence type="ECO:0000256" key="3">
    <source>
        <dbReference type="ARBA" id="ARBA00022723"/>
    </source>
</evidence>
<dbReference type="SUPFAM" id="SSF52833">
    <property type="entry name" value="Thioredoxin-like"/>
    <property type="match status" value="1"/>
</dbReference>
<evidence type="ECO:0000313" key="10">
    <source>
        <dbReference type="Proteomes" id="UP000077202"/>
    </source>
</evidence>
<dbReference type="InterPro" id="IPR036249">
    <property type="entry name" value="Thioredoxin-like_sf"/>
</dbReference>
<comment type="similarity">
    <text evidence="1">Belongs to the glutaredoxin family. CGFS subfamily.</text>
</comment>
<reference evidence="9 10" key="1">
    <citation type="submission" date="2016-03" db="EMBL/GenBank/DDBJ databases">
        <title>Mechanisms controlling the formation of the plant cell surface in tip-growing cells are functionally conserved among land plants.</title>
        <authorList>
            <person name="Honkanen S."/>
            <person name="Jones V.A."/>
            <person name="Morieri G."/>
            <person name="Champion C."/>
            <person name="Hetherington A.J."/>
            <person name="Kelly S."/>
            <person name="Saint-Marcoux D."/>
            <person name="Proust H."/>
            <person name="Prescott H."/>
            <person name="Dolan L."/>
        </authorList>
    </citation>
    <scope>NUCLEOTIDE SEQUENCE [LARGE SCALE GENOMIC DNA]</scope>
    <source>
        <strain evidence="10">cv. Tak-1 and cv. Tak-2</strain>
        <tissue evidence="9">Whole gametophyte</tissue>
    </source>
</reference>
<keyword evidence="5" id="KW-0411">Iron-sulfur</keyword>
<dbReference type="Proteomes" id="UP001162541">
    <property type="component" value="Chromosome 3"/>
</dbReference>
<dbReference type="FunFam" id="3.40.30.10:FF:000005">
    <property type="entry name" value="Glutaredoxin 5"/>
    <property type="match status" value="1"/>
</dbReference>
<proteinExistence type="inferred from homology"/>
<accession>A0A176VIQ7</accession>
<dbReference type="NCBIfam" id="TIGR00365">
    <property type="entry name" value="Grx4 family monothiol glutaredoxin"/>
    <property type="match status" value="1"/>
</dbReference>
<sequence>MAMAVVQARAAHVVSAVGASAASSVLSSDSSSSCSVSLPPLSSVRNLSQSVSALRLQRVPVRRNGNMRQCGAGFLQCRASGPQGGYGALSPEMKEALDAFIAANKVVLFMKGNKNFPQCGFSNTCVQILNQFGVPYETVNILEDDSLRQGVKEYSNWPTFPQLYIDGEFFGGCDITIEAFKSGELKETLDKAMLS</sequence>
<evidence type="ECO:0000313" key="9">
    <source>
        <dbReference type="EMBL" id="OAE20760.1"/>
    </source>
</evidence>
<reference evidence="11" key="3">
    <citation type="journal article" date="2020" name="Curr. Biol.">
        <title>Chromatin organization in early land plants reveals an ancestral association between H3K27me3, transposons, and constitutive heterochromatin.</title>
        <authorList>
            <person name="Montgomery S.A."/>
            <person name="Tanizawa Y."/>
            <person name="Galik B."/>
            <person name="Wang N."/>
            <person name="Ito T."/>
            <person name="Mochizuki T."/>
            <person name="Akimcheva S."/>
            <person name="Bowman J.L."/>
            <person name="Cognat V."/>
            <person name="Marechal-Drouard L."/>
            <person name="Ekker H."/>
            <person name="Hong S.F."/>
            <person name="Kohchi T."/>
            <person name="Lin S.S."/>
            <person name="Liu L.D."/>
            <person name="Nakamura Y."/>
            <person name="Valeeva L.R."/>
            <person name="Shakirov E.V."/>
            <person name="Shippen D.E."/>
            <person name="Wei W.L."/>
            <person name="Yagura M."/>
            <person name="Yamaoka S."/>
            <person name="Yamato K.T."/>
            <person name="Liu C."/>
            <person name="Berger F."/>
        </authorList>
    </citation>
    <scope>NUCLEOTIDE SEQUENCE [LARGE SCALE GENOMIC DNA]</scope>
    <source>
        <strain evidence="11">Tak-1</strain>
    </source>
</reference>
<dbReference type="Proteomes" id="UP000077202">
    <property type="component" value="Unassembled WGS sequence"/>
</dbReference>
<gene>
    <name evidence="9" type="ORF">AXG93_2269s1210</name>
    <name evidence="8" type="ORF">Mp_3g08350</name>
</gene>
<keyword evidence="3" id="KW-0479">Metal-binding</keyword>
<evidence type="ECO:0000256" key="4">
    <source>
        <dbReference type="ARBA" id="ARBA00023004"/>
    </source>
</evidence>
<evidence type="ECO:0000256" key="2">
    <source>
        <dbReference type="ARBA" id="ARBA00022714"/>
    </source>
</evidence>
<dbReference type="InterPro" id="IPR002109">
    <property type="entry name" value="Glutaredoxin"/>
</dbReference>
<dbReference type="InterPro" id="IPR004480">
    <property type="entry name" value="Monothiol_GRX-rel"/>
</dbReference>
<dbReference type="Pfam" id="PF00462">
    <property type="entry name" value="Glutaredoxin"/>
    <property type="match status" value="1"/>
</dbReference>
<evidence type="ECO:0000256" key="6">
    <source>
        <dbReference type="ARBA" id="ARBA00023284"/>
    </source>
</evidence>
<dbReference type="GO" id="GO:0046872">
    <property type="term" value="F:metal ion binding"/>
    <property type="evidence" value="ECO:0007669"/>
    <property type="project" value="UniProtKB-KW"/>
</dbReference>
<keyword evidence="4" id="KW-0408">Iron</keyword>
<evidence type="ECO:0000313" key="8">
    <source>
        <dbReference type="EMBL" id="BBN04867.1"/>
    </source>
</evidence>
<dbReference type="Gene3D" id="3.40.30.10">
    <property type="entry name" value="Glutaredoxin"/>
    <property type="match status" value="1"/>
</dbReference>
<dbReference type="GO" id="GO:0051537">
    <property type="term" value="F:2 iron, 2 sulfur cluster binding"/>
    <property type="evidence" value="ECO:0007669"/>
    <property type="project" value="UniProtKB-KW"/>
</dbReference>
<evidence type="ECO:0000256" key="5">
    <source>
        <dbReference type="ARBA" id="ARBA00023014"/>
    </source>
</evidence>
<keyword evidence="6" id="KW-0676">Redox-active center</keyword>
<protein>
    <recommendedName>
        <fullName evidence="7">Glutaredoxin domain-containing protein</fullName>
    </recommendedName>
</protein>
<dbReference type="EMBL" id="LVLJ01003589">
    <property type="protein sequence ID" value="OAE20760.1"/>
    <property type="molecule type" value="Genomic_DNA"/>
</dbReference>
<evidence type="ECO:0000313" key="11">
    <source>
        <dbReference type="Proteomes" id="UP001162541"/>
    </source>
</evidence>
<dbReference type="InterPro" id="IPR033658">
    <property type="entry name" value="GRX_PICOT-like"/>
</dbReference>
<keyword evidence="10" id="KW-1185">Reference proteome</keyword>